<organism evidence="1">
    <name type="scientific">marine sediment metagenome</name>
    <dbReference type="NCBI Taxonomy" id="412755"/>
    <lineage>
        <taxon>unclassified sequences</taxon>
        <taxon>metagenomes</taxon>
        <taxon>ecological metagenomes</taxon>
    </lineage>
</organism>
<reference evidence="1" key="1">
    <citation type="journal article" date="2015" name="Nature">
        <title>Complex archaea that bridge the gap between prokaryotes and eukaryotes.</title>
        <authorList>
            <person name="Spang A."/>
            <person name="Saw J.H."/>
            <person name="Jorgensen S.L."/>
            <person name="Zaremba-Niedzwiedzka K."/>
            <person name="Martijn J."/>
            <person name="Lind A.E."/>
            <person name="van Eijk R."/>
            <person name="Schleper C."/>
            <person name="Guy L."/>
            <person name="Ettema T.J."/>
        </authorList>
    </citation>
    <scope>NUCLEOTIDE SEQUENCE</scope>
</reference>
<dbReference type="AlphaFoldDB" id="A0A0F9KDR9"/>
<dbReference type="EMBL" id="LAZR01009407">
    <property type="protein sequence ID" value="KKM72776.1"/>
    <property type="molecule type" value="Genomic_DNA"/>
</dbReference>
<protein>
    <submittedName>
        <fullName evidence="1">Uncharacterized protein</fullName>
    </submittedName>
</protein>
<evidence type="ECO:0000313" key="1">
    <source>
        <dbReference type="EMBL" id="KKM72776.1"/>
    </source>
</evidence>
<sequence>MRNLERLKPDIQEDEIEKVLALIEKEIDWNLL</sequence>
<gene>
    <name evidence="1" type="ORF">LCGC14_1417140</name>
</gene>
<proteinExistence type="predicted"/>
<accession>A0A0F9KDR9</accession>
<comment type="caution">
    <text evidence="1">The sequence shown here is derived from an EMBL/GenBank/DDBJ whole genome shotgun (WGS) entry which is preliminary data.</text>
</comment>
<name>A0A0F9KDR9_9ZZZZ</name>